<dbReference type="Proteomes" id="UP000228535">
    <property type="component" value="Unassembled WGS sequence"/>
</dbReference>
<keyword evidence="2" id="KW-1185">Reference proteome</keyword>
<gene>
    <name evidence="1" type="ORF">CLV45_2756</name>
</gene>
<dbReference type="AlphaFoldDB" id="A0A2M9B8Z1"/>
<dbReference type="EMBL" id="PGFA01000002">
    <property type="protein sequence ID" value="PJJ54419.1"/>
    <property type="molecule type" value="Genomic_DNA"/>
</dbReference>
<organism evidence="1 2">
    <name type="scientific">Hymenobacter chitinivorans DSM 11115</name>
    <dbReference type="NCBI Taxonomy" id="1121954"/>
    <lineage>
        <taxon>Bacteria</taxon>
        <taxon>Pseudomonadati</taxon>
        <taxon>Bacteroidota</taxon>
        <taxon>Cytophagia</taxon>
        <taxon>Cytophagales</taxon>
        <taxon>Hymenobacteraceae</taxon>
        <taxon>Hymenobacter</taxon>
    </lineage>
</organism>
<evidence type="ECO:0000313" key="2">
    <source>
        <dbReference type="Proteomes" id="UP000228535"/>
    </source>
</evidence>
<proteinExistence type="predicted"/>
<evidence type="ECO:0000313" key="1">
    <source>
        <dbReference type="EMBL" id="PJJ54419.1"/>
    </source>
</evidence>
<comment type="caution">
    <text evidence="1">The sequence shown here is derived from an EMBL/GenBank/DDBJ whole genome shotgun (WGS) entry which is preliminary data.</text>
</comment>
<reference evidence="1 2" key="1">
    <citation type="submission" date="2017-11" db="EMBL/GenBank/DDBJ databases">
        <title>Genomic Encyclopedia of Archaeal and Bacterial Type Strains, Phase II (KMG-II): From Individual Species to Whole Genera.</title>
        <authorList>
            <person name="Goeker M."/>
        </authorList>
    </citation>
    <scope>NUCLEOTIDE SEQUENCE [LARGE SCALE GENOMIC DNA]</scope>
    <source>
        <strain evidence="1 2">DSM 11115</strain>
    </source>
</reference>
<sequence>MTVPLIRYWMEVQLSKGLLVMRNFGEPAYSLDDALSLLNSCALHSSLKAPVIVRVVPNGNTLDAVHVLPNMLPPNQRGVWFSIT</sequence>
<protein>
    <submittedName>
        <fullName evidence="1">Uncharacterized protein</fullName>
    </submittedName>
</protein>
<accession>A0A2M9B8Z1</accession>
<name>A0A2M9B8Z1_9BACT</name>